<feature type="domain" description="YTH" evidence="2">
    <location>
        <begin position="527"/>
        <end position="662"/>
    </location>
</feature>
<feature type="compositionally biased region" description="Polar residues" evidence="1">
    <location>
        <begin position="705"/>
        <end position="723"/>
    </location>
</feature>
<gene>
    <name evidence="3" type="ORF">WOLCODRAFT_135819</name>
</gene>
<feature type="region of interest" description="Disordered" evidence="1">
    <location>
        <begin position="1"/>
        <end position="43"/>
    </location>
</feature>
<feature type="compositionally biased region" description="Polar residues" evidence="1">
    <location>
        <begin position="30"/>
        <end position="40"/>
    </location>
</feature>
<feature type="region of interest" description="Disordered" evidence="1">
    <location>
        <begin position="90"/>
        <end position="455"/>
    </location>
</feature>
<dbReference type="PANTHER" id="PTHR12357">
    <property type="entry name" value="YTH YT521-B HOMOLOGY DOMAIN-CONTAINING"/>
    <property type="match status" value="1"/>
</dbReference>
<feature type="compositionally biased region" description="Basic and acidic residues" evidence="1">
    <location>
        <begin position="398"/>
        <end position="410"/>
    </location>
</feature>
<feature type="compositionally biased region" description="Polar residues" evidence="1">
    <location>
        <begin position="431"/>
        <end position="442"/>
    </location>
</feature>
<feature type="region of interest" description="Disordered" evidence="1">
    <location>
        <begin position="705"/>
        <end position="724"/>
    </location>
</feature>
<sequence length="804" mass="85931">MSQSGHPTSPPPVPASNATSGGAVRRHHTISASSRTSRPTSKIAISELDDQQTEQIWDDDEVVHQDWLGGNGVVGEKSSLHRQASLPTKYHRAFGGQPGRQPGAHTPRTLNSLSAIAGHEGEEEEWESDLRGLRDEERGLASSDHGHHAVDSSSSAASPLSPHFGGGIVHGPSPPPSGSAGVRRHQSLNYPTATAGVRHLTSGLKRAGTIQAGPIKGQTKGTTYSGAQSPSPTNAEEEYDNDSTHAEEDSYFGVPGQQGQGQYPGSPIGRSSPWSTPGNDWRSQVSGHGGTGQYGGNSIDDVSRALTALEINQQYGGNGGNFQQGQSAHPPRFNPSHPPPLQAPGMRSGSGSSGGSSSKLQLVTDLDGRSAPGSAQSASAYVPPVGHGFSPAPQPTQSREEQQPTGRDRAFTASGTTTWDQKERILGGRASNPSLHNLYQSKGGNGDIPGVPPIPSQYLNQSQAPRLGITTSGTMGPQGGATHSRAQSQSGSQTGLDNLVSSPVDVPTLIATKGYNPVDFDTRPLFARYFVIKSYTEDDVHKSLKYEIWSSTDPGNKRLDKAFKECAGRGPIYLFFSVNASGHFCGMAEMLTPVDYTRSSTVWASDKWKGVFKVRWIFVRDIPNASLRHIRLNNTQERKPVTNSRDTQELLPEAGQEMLRIFHTHPARTSLLQDFAFYEMQAMQKVSAAQAQQVIQAGASSPIQSPMAMQSAGPTQMSPTASPGQHPFAMSNPAALAYAAQHMGMQQMNMNMMGMNPLMQMQMNMGNMGTPFANPHAMQSVMRHPSPGPMPSQNFMSLGGMPRF</sequence>
<dbReference type="PANTHER" id="PTHR12357:SF89">
    <property type="entry name" value="YTH DOMAIN-CONTAINING FAMILY PROTEIN"/>
    <property type="match status" value="1"/>
</dbReference>
<organism evidence="3 4">
    <name type="scientific">Wolfiporia cocos (strain MD-104)</name>
    <name type="common">Brown rot fungus</name>
    <dbReference type="NCBI Taxonomy" id="742152"/>
    <lineage>
        <taxon>Eukaryota</taxon>
        <taxon>Fungi</taxon>
        <taxon>Dikarya</taxon>
        <taxon>Basidiomycota</taxon>
        <taxon>Agaricomycotina</taxon>
        <taxon>Agaricomycetes</taxon>
        <taxon>Polyporales</taxon>
        <taxon>Phaeolaceae</taxon>
        <taxon>Wolfiporia</taxon>
    </lineage>
</organism>
<accession>A0A2H3JG61</accession>
<keyword evidence="4" id="KW-1185">Reference proteome</keyword>
<evidence type="ECO:0000313" key="3">
    <source>
        <dbReference type="EMBL" id="PCH37739.1"/>
    </source>
</evidence>
<dbReference type="PROSITE" id="PS50882">
    <property type="entry name" value="YTH"/>
    <property type="match status" value="1"/>
</dbReference>
<evidence type="ECO:0000259" key="2">
    <source>
        <dbReference type="PROSITE" id="PS50882"/>
    </source>
</evidence>
<dbReference type="GO" id="GO:0005737">
    <property type="term" value="C:cytoplasm"/>
    <property type="evidence" value="ECO:0007669"/>
    <property type="project" value="TreeGrafter"/>
</dbReference>
<dbReference type="Pfam" id="PF04146">
    <property type="entry name" value="YTH"/>
    <property type="match status" value="1"/>
</dbReference>
<dbReference type="InterPro" id="IPR045168">
    <property type="entry name" value="YTH_prot"/>
</dbReference>
<feature type="region of interest" description="Disordered" evidence="1">
    <location>
        <begin position="467"/>
        <end position="499"/>
    </location>
</feature>
<name>A0A2H3JG61_WOLCO</name>
<dbReference type="STRING" id="742152.A0A2H3JG61"/>
<evidence type="ECO:0000313" key="4">
    <source>
        <dbReference type="Proteomes" id="UP000218811"/>
    </source>
</evidence>
<dbReference type="Gene3D" id="3.10.590.10">
    <property type="entry name" value="ph1033 like domains"/>
    <property type="match status" value="1"/>
</dbReference>
<dbReference type="EMBL" id="KB467942">
    <property type="protein sequence ID" value="PCH37739.1"/>
    <property type="molecule type" value="Genomic_DNA"/>
</dbReference>
<protein>
    <submittedName>
        <fullName evidence="3">YTH-domain-containing protein</fullName>
    </submittedName>
</protein>
<dbReference type="OrthoDB" id="306690at2759"/>
<feature type="compositionally biased region" description="Pro residues" evidence="1">
    <location>
        <begin position="332"/>
        <end position="342"/>
    </location>
</feature>
<dbReference type="CDD" id="cd21134">
    <property type="entry name" value="YTH"/>
    <property type="match status" value="1"/>
</dbReference>
<dbReference type="InterPro" id="IPR007275">
    <property type="entry name" value="YTH_domain"/>
</dbReference>
<feature type="compositionally biased region" description="Polar residues" evidence="1">
    <location>
        <begin position="219"/>
        <end position="234"/>
    </location>
</feature>
<dbReference type="OMA" id="VDQDWVG"/>
<dbReference type="GO" id="GO:1990247">
    <property type="term" value="F:N6-methyladenosine-containing RNA reader activity"/>
    <property type="evidence" value="ECO:0007669"/>
    <property type="project" value="TreeGrafter"/>
</dbReference>
<feature type="compositionally biased region" description="Polar residues" evidence="1">
    <location>
        <begin position="272"/>
        <end position="286"/>
    </location>
</feature>
<dbReference type="GO" id="GO:0003729">
    <property type="term" value="F:mRNA binding"/>
    <property type="evidence" value="ECO:0007669"/>
    <property type="project" value="TreeGrafter"/>
</dbReference>
<reference evidence="3 4" key="1">
    <citation type="journal article" date="2012" name="Science">
        <title>The Paleozoic origin of enzymatic lignin decomposition reconstructed from 31 fungal genomes.</title>
        <authorList>
            <person name="Floudas D."/>
            <person name="Binder M."/>
            <person name="Riley R."/>
            <person name="Barry K."/>
            <person name="Blanchette R.A."/>
            <person name="Henrissat B."/>
            <person name="Martinez A.T."/>
            <person name="Otillar R."/>
            <person name="Spatafora J.W."/>
            <person name="Yadav J.S."/>
            <person name="Aerts A."/>
            <person name="Benoit I."/>
            <person name="Boyd A."/>
            <person name="Carlson A."/>
            <person name="Copeland A."/>
            <person name="Coutinho P.M."/>
            <person name="de Vries R.P."/>
            <person name="Ferreira P."/>
            <person name="Findley K."/>
            <person name="Foster B."/>
            <person name="Gaskell J."/>
            <person name="Glotzer D."/>
            <person name="Gorecki P."/>
            <person name="Heitman J."/>
            <person name="Hesse C."/>
            <person name="Hori C."/>
            <person name="Igarashi K."/>
            <person name="Jurgens J.A."/>
            <person name="Kallen N."/>
            <person name="Kersten P."/>
            <person name="Kohler A."/>
            <person name="Kuees U."/>
            <person name="Kumar T.K.A."/>
            <person name="Kuo A."/>
            <person name="LaButti K."/>
            <person name="Larrondo L.F."/>
            <person name="Lindquist E."/>
            <person name="Ling A."/>
            <person name="Lombard V."/>
            <person name="Lucas S."/>
            <person name="Lundell T."/>
            <person name="Martin R."/>
            <person name="McLaughlin D.J."/>
            <person name="Morgenstern I."/>
            <person name="Morin E."/>
            <person name="Murat C."/>
            <person name="Nagy L.G."/>
            <person name="Nolan M."/>
            <person name="Ohm R.A."/>
            <person name="Patyshakuliyeva A."/>
            <person name="Rokas A."/>
            <person name="Ruiz-Duenas F.J."/>
            <person name="Sabat G."/>
            <person name="Salamov A."/>
            <person name="Samejima M."/>
            <person name="Schmutz J."/>
            <person name="Slot J.C."/>
            <person name="St John F."/>
            <person name="Stenlid J."/>
            <person name="Sun H."/>
            <person name="Sun S."/>
            <person name="Syed K."/>
            <person name="Tsang A."/>
            <person name="Wiebenga A."/>
            <person name="Young D."/>
            <person name="Pisabarro A."/>
            <person name="Eastwood D.C."/>
            <person name="Martin F."/>
            <person name="Cullen D."/>
            <person name="Grigoriev I.V."/>
            <person name="Hibbett D.S."/>
        </authorList>
    </citation>
    <scope>NUCLEOTIDE SEQUENCE [LARGE SCALE GENOMIC DNA]</scope>
    <source>
        <strain evidence="3 4">MD-104</strain>
    </source>
</reference>
<feature type="compositionally biased region" description="Low complexity" evidence="1">
    <location>
        <begin position="151"/>
        <end position="163"/>
    </location>
</feature>
<feature type="compositionally biased region" description="Low complexity" evidence="1">
    <location>
        <begin position="253"/>
        <end position="269"/>
    </location>
</feature>
<dbReference type="GO" id="GO:0061157">
    <property type="term" value="P:mRNA destabilization"/>
    <property type="evidence" value="ECO:0007669"/>
    <property type="project" value="TreeGrafter"/>
</dbReference>
<proteinExistence type="predicted"/>
<dbReference type="Proteomes" id="UP000218811">
    <property type="component" value="Unassembled WGS sequence"/>
</dbReference>
<feature type="compositionally biased region" description="Polar residues" evidence="1">
    <location>
        <begin position="484"/>
        <end position="499"/>
    </location>
</feature>
<dbReference type="AlphaFoldDB" id="A0A2H3JG61"/>
<evidence type="ECO:0000256" key="1">
    <source>
        <dbReference type="SAM" id="MobiDB-lite"/>
    </source>
</evidence>
<feature type="compositionally biased region" description="Basic and acidic residues" evidence="1">
    <location>
        <begin position="128"/>
        <end position="150"/>
    </location>
</feature>